<keyword evidence="2" id="KW-0812">Transmembrane</keyword>
<dbReference type="GO" id="GO:0004519">
    <property type="term" value="F:endonuclease activity"/>
    <property type="evidence" value="ECO:0007669"/>
    <property type="project" value="UniProtKB-KW"/>
</dbReference>
<evidence type="ECO:0000256" key="1">
    <source>
        <dbReference type="SAM" id="MobiDB-lite"/>
    </source>
</evidence>
<sequence>MANEGTDMTDLTQKEQCRRGCTQWGTGVGLVLALLFWLVFGWGFIASLFLGIILGLVTFVVLSKFMCGSLGDEPMQTASTPAAAAAPATAATTQAASAAPTSDAAVEPEPTLEAEPAATETVEARPEDTTGGQAEADVGGAASEATAGTSPAAKDEPAAFSGIKPTAKLKGQEELAARKGSYKYEAPAAEPAKAKATPASAPATEAAAEPVASIPEPTPAETPQAPATVKGATSTRSGIADIPAGTVESSPETLEKPRAGGADNLKLISGVGPKLEQTLNELGIYHFDQIAKWTAAEIAWVDARVRFKGRIQRDDWMAQAKTLASGGETEFSTRSKKT</sequence>
<organism evidence="3 4">
    <name type="scientific">Sulfitobacter pontiacus</name>
    <dbReference type="NCBI Taxonomy" id="60137"/>
    <lineage>
        <taxon>Bacteria</taxon>
        <taxon>Pseudomonadati</taxon>
        <taxon>Pseudomonadota</taxon>
        <taxon>Alphaproteobacteria</taxon>
        <taxon>Rhodobacterales</taxon>
        <taxon>Roseobacteraceae</taxon>
        <taxon>Sulfitobacter</taxon>
    </lineage>
</organism>
<feature type="compositionally biased region" description="Low complexity" evidence="1">
    <location>
        <begin position="139"/>
        <end position="152"/>
    </location>
</feature>
<dbReference type="AlphaFoldDB" id="A0A1H2Q594"/>
<gene>
    <name evidence="3" type="ORF">SAMN04488041_10188</name>
</gene>
<dbReference type="STRING" id="60137.SAMN04488041_10188"/>
<evidence type="ECO:0000313" key="3">
    <source>
        <dbReference type="EMBL" id="SDW02313.1"/>
    </source>
</evidence>
<dbReference type="EMBL" id="FNNB01000001">
    <property type="protein sequence ID" value="SDW02313.1"/>
    <property type="molecule type" value="Genomic_DNA"/>
</dbReference>
<feature type="compositionally biased region" description="Low complexity" evidence="1">
    <location>
        <begin position="189"/>
        <end position="228"/>
    </location>
</feature>
<keyword evidence="3" id="KW-0255">Endonuclease</keyword>
<protein>
    <submittedName>
        <fullName evidence="3">Predicted 5' DNA nuclease, flap endonuclease-1-like, helix-3-turn-helix (H3TH) domain</fullName>
    </submittedName>
</protein>
<keyword evidence="3" id="KW-0540">Nuclease</keyword>
<accession>A0A1H2Q594</accession>
<proteinExistence type="predicted"/>
<feature type="region of interest" description="Disordered" evidence="1">
    <location>
        <begin position="189"/>
        <end position="260"/>
    </location>
</feature>
<dbReference type="Gene3D" id="1.10.150.20">
    <property type="entry name" value="5' to 3' exonuclease, C-terminal subdomain"/>
    <property type="match status" value="1"/>
</dbReference>
<name>A0A1H2Q594_9RHOB</name>
<keyword evidence="3" id="KW-0378">Hydrolase</keyword>
<evidence type="ECO:0000313" key="4">
    <source>
        <dbReference type="Proteomes" id="UP000183076"/>
    </source>
</evidence>
<feature type="transmembrane region" description="Helical" evidence="2">
    <location>
        <begin position="34"/>
        <end position="62"/>
    </location>
</feature>
<keyword evidence="2" id="KW-1133">Transmembrane helix</keyword>
<evidence type="ECO:0000256" key="2">
    <source>
        <dbReference type="SAM" id="Phobius"/>
    </source>
</evidence>
<feature type="region of interest" description="Disordered" evidence="1">
    <location>
        <begin position="91"/>
        <end position="166"/>
    </location>
</feature>
<feature type="compositionally biased region" description="Low complexity" evidence="1">
    <location>
        <begin position="91"/>
        <end position="121"/>
    </location>
</feature>
<reference evidence="4" key="1">
    <citation type="submission" date="2016-10" db="EMBL/GenBank/DDBJ databases">
        <authorList>
            <person name="Varghese N."/>
            <person name="Submissions S."/>
        </authorList>
    </citation>
    <scope>NUCLEOTIDE SEQUENCE [LARGE SCALE GENOMIC DNA]</scope>
    <source>
        <strain evidence="4">DSM 10014</strain>
    </source>
</reference>
<dbReference type="Proteomes" id="UP000183076">
    <property type="component" value="Unassembled WGS sequence"/>
</dbReference>
<keyword evidence="2" id="KW-0472">Membrane</keyword>